<evidence type="ECO:0000259" key="2">
    <source>
        <dbReference type="Pfam" id="PF04187"/>
    </source>
</evidence>
<organism evidence="3 4">
    <name type="scientific">Govanella unica</name>
    <dbReference type="NCBI Taxonomy" id="2975056"/>
    <lineage>
        <taxon>Bacteria</taxon>
        <taxon>Pseudomonadati</taxon>
        <taxon>Pseudomonadota</taxon>
        <taxon>Alphaproteobacteria</taxon>
        <taxon>Emcibacterales</taxon>
        <taxon>Govanellaceae</taxon>
        <taxon>Govanella</taxon>
    </lineage>
</organism>
<feature type="signal peptide" evidence="1">
    <location>
        <begin position="1"/>
        <end position="26"/>
    </location>
</feature>
<evidence type="ECO:0000313" key="4">
    <source>
        <dbReference type="Proteomes" id="UP001141619"/>
    </source>
</evidence>
<dbReference type="PIRSF" id="PIRSF020419">
    <property type="entry name" value="Fe_uptake_reg_CjrA_prd"/>
    <property type="match status" value="1"/>
</dbReference>
<name>A0A9X3U0A8_9PROT</name>
<dbReference type="Gene3D" id="3.40.50.11550">
    <property type="match status" value="1"/>
</dbReference>
<dbReference type="InterPro" id="IPR007314">
    <property type="entry name" value="Cofac_haem-bd_dom"/>
</dbReference>
<dbReference type="CDD" id="cd14727">
    <property type="entry name" value="ChanN-like"/>
    <property type="match status" value="1"/>
</dbReference>
<dbReference type="InterPro" id="IPR016773">
    <property type="entry name" value="Fe3_uptake_reg_CjrA_prd"/>
</dbReference>
<dbReference type="SUPFAM" id="SSF159501">
    <property type="entry name" value="EreA/ChaN-like"/>
    <property type="match status" value="1"/>
</dbReference>
<keyword evidence="3" id="KW-0449">Lipoprotein</keyword>
<dbReference type="EMBL" id="JANWOI010000004">
    <property type="protein sequence ID" value="MDA5194559.1"/>
    <property type="molecule type" value="Genomic_DNA"/>
</dbReference>
<protein>
    <submittedName>
        <fullName evidence="3">ChaN family lipoprotein</fullName>
    </submittedName>
</protein>
<dbReference type="Pfam" id="PF04187">
    <property type="entry name" value="Cofac_haem_bdg"/>
    <property type="match status" value="1"/>
</dbReference>
<keyword evidence="1" id="KW-0732">Signal</keyword>
<sequence length="310" mass="33977">MFISAGRKIQGLTLALCGLLAACVPAPPPGSYRTPQSLDDRIWSVAGERFVTPDTLLQAMTEARFVLLGEVHDNPRHHALEAWAMRALVEKNRRFALVAEMISTDQDKALKLFSETPRDNAATLRLFLDWDNSGWPDWAAYEPIFTAAVRGGVPIMAGNLDRTLLPALHRSGSAAFDDKTRADLALPAALPEAVGPALRDAIQSSHCGALPERVVQAFAEIQFARDAEMTRALMSTPDNALLIAEAEHVRKDRAVPYQLHRLGAHGRVLSIAFMETRPGQSSPTDYDIAAYDYVWFTPAIPRNDPCKPAG</sequence>
<dbReference type="AlphaFoldDB" id="A0A9X3U0A8"/>
<dbReference type="RefSeq" id="WP_274944265.1">
    <property type="nucleotide sequence ID" value="NZ_JANWOI010000004.1"/>
</dbReference>
<proteinExistence type="predicted"/>
<feature type="chain" id="PRO_5040865234" evidence="1">
    <location>
        <begin position="27"/>
        <end position="310"/>
    </location>
</feature>
<feature type="domain" description="Haem-binding uptake Tiki superfamily ChaN" evidence="2">
    <location>
        <begin position="56"/>
        <end position="259"/>
    </location>
</feature>
<comment type="caution">
    <text evidence="3">The sequence shown here is derived from an EMBL/GenBank/DDBJ whole genome shotgun (WGS) entry which is preliminary data.</text>
</comment>
<accession>A0A9X3U0A8</accession>
<reference evidence="3" key="2">
    <citation type="journal article" date="2023" name="Syst. Appl. Microbiol.">
        <title>Govania unica gen. nov., sp. nov., a rare biosphere bacterium that represents a novel family in the class Alphaproteobacteria.</title>
        <authorList>
            <person name="Vandamme P."/>
            <person name="Peeters C."/>
            <person name="Hettiarachchi A."/>
            <person name="Cnockaert M."/>
            <person name="Carlier A."/>
        </authorList>
    </citation>
    <scope>NUCLEOTIDE SEQUENCE</scope>
    <source>
        <strain evidence="3">LMG 31809</strain>
    </source>
</reference>
<evidence type="ECO:0000256" key="1">
    <source>
        <dbReference type="SAM" id="SignalP"/>
    </source>
</evidence>
<dbReference type="Proteomes" id="UP001141619">
    <property type="component" value="Unassembled WGS sequence"/>
</dbReference>
<dbReference type="PROSITE" id="PS51257">
    <property type="entry name" value="PROKAR_LIPOPROTEIN"/>
    <property type="match status" value="1"/>
</dbReference>
<reference evidence="3" key="1">
    <citation type="submission" date="2022-08" db="EMBL/GenBank/DDBJ databases">
        <authorList>
            <person name="Vandamme P."/>
            <person name="Hettiarachchi A."/>
            <person name="Peeters C."/>
            <person name="Cnockaert M."/>
            <person name="Carlier A."/>
        </authorList>
    </citation>
    <scope>NUCLEOTIDE SEQUENCE</scope>
    <source>
        <strain evidence="3">LMG 31809</strain>
    </source>
</reference>
<gene>
    <name evidence="3" type="ORF">NYP16_11420</name>
</gene>
<evidence type="ECO:0000313" key="3">
    <source>
        <dbReference type="EMBL" id="MDA5194559.1"/>
    </source>
</evidence>
<keyword evidence="4" id="KW-1185">Reference proteome</keyword>